<feature type="signal peptide" evidence="1">
    <location>
        <begin position="1"/>
        <end position="23"/>
    </location>
</feature>
<evidence type="ECO:0008006" key="4">
    <source>
        <dbReference type="Google" id="ProtNLM"/>
    </source>
</evidence>
<name>A0A8T2QMY3_CERRI</name>
<gene>
    <name evidence="2" type="ORF">KP509_33G032200</name>
</gene>
<organism evidence="2 3">
    <name type="scientific">Ceratopteris richardii</name>
    <name type="common">Triangle waterfern</name>
    <dbReference type="NCBI Taxonomy" id="49495"/>
    <lineage>
        <taxon>Eukaryota</taxon>
        <taxon>Viridiplantae</taxon>
        <taxon>Streptophyta</taxon>
        <taxon>Embryophyta</taxon>
        <taxon>Tracheophyta</taxon>
        <taxon>Polypodiopsida</taxon>
        <taxon>Polypodiidae</taxon>
        <taxon>Polypodiales</taxon>
        <taxon>Pteridineae</taxon>
        <taxon>Pteridaceae</taxon>
        <taxon>Parkerioideae</taxon>
        <taxon>Ceratopteris</taxon>
    </lineage>
</organism>
<proteinExistence type="predicted"/>
<reference evidence="2" key="1">
    <citation type="submission" date="2021-08" db="EMBL/GenBank/DDBJ databases">
        <title>WGS assembly of Ceratopteris richardii.</title>
        <authorList>
            <person name="Marchant D.B."/>
            <person name="Chen G."/>
            <person name="Jenkins J."/>
            <person name="Shu S."/>
            <person name="Leebens-Mack J."/>
            <person name="Grimwood J."/>
            <person name="Schmutz J."/>
            <person name="Soltis P."/>
            <person name="Soltis D."/>
            <person name="Chen Z.-H."/>
        </authorList>
    </citation>
    <scope>NUCLEOTIDE SEQUENCE</scope>
    <source>
        <strain evidence="2">Whitten #5841</strain>
        <tissue evidence="2">Leaf</tissue>
    </source>
</reference>
<evidence type="ECO:0000313" key="3">
    <source>
        <dbReference type="Proteomes" id="UP000825935"/>
    </source>
</evidence>
<evidence type="ECO:0000313" key="2">
    <source>
        <dbReference type="EMBL" id="KAH7285532.1"/>
    </source>
</evidence>
<dbReference type="EMBL" id="CM035438">
    <property type="protein sequence ID" value="KAH7285532.1"/>
    <property type="molecule type" value="Genomic_DNA"/>
</dbReference>
<protein>
    <recommendedName>
        <fullName evidence="4">Secreted protein</fullName>
    </recommendedName>
</protein>
<dbReference type="Proteomes" id="UP000825935">
    <property type="component" value="Chromosome 33"/>
</dbReference>
<evidence type="ECO:0000256" key="1">
    <source>
        <dbReference type="SAM" id="SignalP"/>
    </source>
</evidence>
<keyword evidence="1" id="KW-0732">Signal</keyword>
<comment type="caution">
    <text evidence="2">The sequence shown here is derived from an EMBL/GenBank/DDBJ whole genome shotgun (WGS) entry which is preliminary data.</text>
</comment>
<accession>A0A8T2QMY3</accession>
<feature type="chain" id="PRO_5035837529" description="Secreted protein" evidence="1">
    <location>
        <begin position="24"/>
        <end position="85"/>
    </location>
</feature>
<keyword evidence="3" id="KW-1185">Reference proteome</keyword>
<sequence>MRSDVHALLSLSLSLSLCVYSSGLWLQPRLLLTEIGAVQASGRCPLGAEKGAKDVVIYRQFPFVSLSRSAFSPFAFFLFPVSQEC</sequence>
<dbReference type="AlphaFoldDB" id="A0A8T2QMY3"/>